<keyword evidence="2" id="KW-1185">Reference proteome</keyword>
<name>A0ACC0W988_9STRA</name>
<sequence>METTSNGSPTSSYRQATTPIVDSMALSRPLHLRRRKLEINELHVPLEQLAAIQRELDTPRAYLRELPATAICGNDILSSVLYSASSVAAKAGKLMPVHVFFVSIVLFAFQFIYEEVVTAIPLNGGTYNALLNTTSKRPAAVAACLSILSYVATAVASTTTGVRYLNNQVTVPIVGCTILLLGAFSLLTATGMSYSSRVALSYRRSKDNQEPPLEFELRSVNNSNASEFSPSLGPTLRAFTLPEISLIHSSAVEMAEFTTNVGGDNCGVAGGNGAGMDDILSSFAAVEEMRQAKLTLEEMEEKGQWVDEGSDVESLAKEDEPLESAGATALFTGLTEEALAEPFTSKYNTLVAKPCGCRQNCNESFGTDEFLPVARRLSYDVSLMSRKEKKLVLAFFFSTQLAPGKNSNVKYRVPWLGSVCRSFFLDFWSSDVEGGHIGSDTIRGLREHLRATSPMLPKAHGLTGRSNKALASETKDAVVNFLTEMSRNYGKSIATRQYKRKKTGDGSIKVTWEKADLILLPSCFSQQNRYKNFLLVKGEGNNLSRNSFVRIWKADPKLEKLRIRSPSSDICDECFIFKKTMANVMTISEIELLGDGQAEHVRSYKELRDLYESYREIAKNSGDRDVLAFDYSQIVSIPQNPEQPCQWYCLSLPNLYHFGVVNEGHGKQYNFVYPESKGGKVSNEVASLVCYALRRIPLGSRKLVLWADNCTGQNKNRAMLQLFRLLVN</sequence>
<accession>A0ACC0W988</accession>
<reference evidence="1 2" key="1">
    <citation type="journal article" date="2022" name="bioRxiv">
        <title>The genome of the oomycete Peronosclerospora sorghi, a cosmopolitan pathogen of maize and sorghum, is inflated with dispersed pseudogenes.</title>
        <authorList>
            <person name="Fletcher K."/>
            <person name="Martin F."/>
            <person name="Isakeit T."/>
            <person name="Cavanaugh K."/>
            <person name="Magill C."/>
            <person name="Michelmore R."/>
        </authorList>
    </citation>
    <scope>NUCLEOTIDE SEQUENCE [LARGE SCALE GENOMIC DNA]</scope>
    <source>
        <strain evidence="1">P6</strain>
    </source>
</reference>
<evidence type="ECO:0000313" key="2">
    <source>
        <dbReference type="Proteomes" id="UP001163321"/>
    </source>
</evidence>
<evidence type="ECO:0000313" key="1">
    <source>
        <dbReference type="EMBL" id="KAI9915012.1"/>
    </source>
</evidence>
<organism evidence="1 2">
    <name type="scientific">Peronosclerospora sorghi</name>
    <dbReference type="NCBI Taxonomy" id="230839"/>
    <lineage>
        <taxon>Eukaryota</taxon>
        <taxon>Sar</taxon>
        <taxon>Stramenopiles</taxon>
        <taxon>Oomycota</taxon>
        <taxon>Peronosporomycetes</taxon>
        <taxon>Peronosporales</taxon>
        <taxon>Peronosporaceae</taxon>
        <taxon>Peronosclerospora</taxon>
    </lineage>
</organism>
<protein>
    <submittedName>
        <fullName evidence="1">Uncharacterized protein</fullName>
    </submittedName>
</protein>
<gene>
    <name evidence="1" type="ORF">PsorP6_007495</name>
</gene>
<proteinExistence type="predicted"/>
<dbReference type="EMBL" id="CM047582">
    <property type="protein sequence ID" value="KAI9915012.1"/>
    <property type="molecule type" value="Genomic_DNA"/>
</dbReference>
<comment type="caution">
    <text evidence="1">The sequence shown here is derived from an EMBL/GenBank/DDBJ whole genome shotgun (WGS) entry which is preliminary data.</text>
</comment>
<dbReference type="Proteomes" id="UP001163321">
    <property type="component" value="Chromosome 3"/>
</dbReference>